<reference evidence="2 3" key="1">
    <citation type="journal article" date="2019" name="Emerg. Microbes Infect.">
        <title>Comprehensive subspecies identification of 175 nontuberculous mycobacteria species based on 7547 genomic profiles.</title>
        <authorList>
            <person name="Matsumoto Y."/>
            <person name="Kinjo T."/>
            <person name="Motooka D."/>
            <person name="Nabeya D."/>
            <person name="Jung N."/>
            <person name="Uechi K."/>
            <person name="Horii T."/>
            <person name="Iida T."/>
            <person name="Fujita J."/>
            <person name="Nakamura S."/>
        </authorList>
    </citation>
    <scope>NUCLEOTIDE SEQUENCE [LARGE SCALE GENOMIC DNA]</scope>
    <source>
        <strain evidence="2 3">JCM 6375</strain>
    </source>
</reference>
<proteinExistence type="predicted"/>
<dbReference type="AlphaFoldDB" id="A0AAD1HFP1"/>
<evidence type="ECO:0000259" key="1">
    <source>
        <dbReference type="Pfam" id="PF08808"/>
    </source>
</evidence>
<organism evidence="2 3">
    <name type="scientific">Mycolicibacterium moriokaense</name>
    <dbReference type="NCBI Taxonomy" id="39691"/>
    <lineage>
        <taxon>Bacteria</taxon>
        <taxon>Bacillati</taxon>
        <taxon>Actinomycetota</taxon>
        <taxon>Actinomycetes</taxon>
        <taxon>Mycobacteriales</taxon>
        <taxon>Mycobacteriaceae</taxon>
        <taxon>Mycolicibacterium</taxon>
    </lineage>
</organism>
<gene>
    <name evidence="2" type="ORF">MMOR_55360</name>
</gene>
<sequence>MPELPAGYLSPFPERRPVGLRRRSIPAGSEMWRVDATPPAKWDWAGFPDPRYRFDPESGAFRTRYAGATLVGAFRERYRSTGLVIPADHRTHHLVRLVASRNLRVLDLRTEKNLDVLQVDDQISTGQHPDIWATCHRLADAVRRWWGDIDAIVYRSRTTPESSLNYAFFGVDGFAVESWRLGKRSDVLTELVLHQGFTVNWDLG</sequence>
<dbReference type="EMBL" id="AP022560">
    <property type="protein sequence ID" value="BBX04600.1"/>
    <property type="molecule type" value="Genomic_DNA"/>
</dbReference>
<protein>
    <recommendedName>
        <fullName evidence="1">RES domain-containing protein</fullName>
    </recommendedName>
</protein>
<dbReference type="KEGG" id="mmor:MMOR_55360"/>
<evidence type="ECO:0000313" key="3">
    <source>
        <dbReference type="Proteomes" id="UP000466681"/>
    </source>
</evidence>
<name>A0AAD1HFP1_9MYCO</name>
<dbReference type="RefSeq" id="WP_110810534.1">
    <property type="nucleotide sequence ID" value="NZ_AP022560.1"/>
</dbReference>
<dbReference type="InterPro" id="IPR014914">
    <property type="entry name" value="RES_dom"/>
</dbReference>
<dbReference type="Pfam" id="PF08808">
    <property type="entry name" value="RES"/>
    <property type="match status" value="1"/>
</dbReference>
<accession>A0AAD1HFP1</accession>
<keyword evidence="3" id="KW-1185">Reference proteome</keyword>
<evidence type="ECO:0000313" key="2">
    <source>
        <dbReference type="EMBL" id="BBX04600.1"/>
    </source>
</evidence>
<dbReference type="Proteomes" id="UP000466681">
    <property type="component" value="Chromosome"/>
</dbReference>
<feature type="domain" description="RES" evidence="1">
    <location>
        <begin position="31"/>
        <end position="176"/>
    </location>
</feature>